<feature type="domain" description="Predicted membrane protein YciQ-like C-terminal" evidence="4">
    <location>
        <begin position="290"/>
        <end position="509"/>
    </location>
</feature>
<evidence type="ECO:0000256" key="1">
    <source>
        <dbReference type="SAM" id="Phobius"/>
    </source>
</evidence>
<dbReference type="Pfam" id="PF20990">
    <property type="entry name" value="DUF2207_C"/>
    <property type="match status" value="1"/>
</dbReference>
<evidence type="ECO:0000259" key="3">
    <source>
        <dbReference type="Pfam" id="PF09972"/>
    </source>
</evidence>
<organism evidence="5 6">
    <name type="scientific">Actinocorallia longicatena</name>
    <dbReference type="NCBI Taxonomy" id="111803"/>
    <lineage>
        <taxon>Bacteria</taxon>
        <taxon>Bacillati</taxon>
        <taxon>Actinomycetota</taxon>
        <taxon>Actinomycetes</taxon>
        <taxon>Streptosporangiales</taxon>
        <taxon>Thermomonosporaceae</taxon>
        <taxon>Actinocorallia</taxon>
    </lineage>
</organism>
<feature type="transmembrane region" description="Helical" evidence="1">
    <location>
        <begin position="432"/>
        <end position="449"/>
    </location>
</feature>
<proteinExistence type="predicted"/>
<dbReference type="InterPro" id="IPR018702">
    <property type="entry name" value="DUF2207"/>
</dbReference>
<dbReference type="InterPro" id="IPR048389">
    <property type="entry name" value="YciQ-like_C"/>
</dbReference>
<gene>
    <name evidence="5" type="ORF">GCM10010468_49020</name>
</gene>
<protein>
    <submittedName>
        <fullName evidence="5">DUF2207 domain-containing protein</fullName>
    </submittedName>
</protein>
<dbReference type="Pfam" id="PF09972">
    <property type="entry name" value="DUF2207"/>
    <property type="match status" value="1"/>
</dbReference>
<dbReference type="Proteomes" id="UP001501237">
    <property type="component" value="Unassembled WGS sequence"/>
</dbReference>
<feature type="transmembrane region" description="Helical" evidence="1">
    <location>
        <begin position="246"/>
        <end position="269"/>
    </location>
</feature>
<dbReference type="EMBL" id="BAAAUV010000013">
    <property type="protein sequence ID" value="GAA3222910.1"/>
    <property type="molecule type" value="Genomic_DNA"/>
</dbReference>
<feature type="chain" id="PRO_5046495171" evidence="2">
    <location>
        <begin position="25"/>
        <end position="559"/>
    </location>
</feature>
<keyword evidence="1" id="KW-0812">Transmembrane</keyword>
<evidence type="ECO:0000259" key="4">
    <source>
        <dbReference type="Pfam" id="PF20990"/>
    </source>
</evidence>
<evidence type="ECO:0000313" key="6">
    <source>
        <dbReference type="Proteomes" id="UP001501237"/>
    </source>
</evidence>
<reference evidence="6" key="1">
    <citation type="journal article" date="2019" name="Int. J. Syst. Evol. Microbiol.">
        <title>The Global Catalogue of Microorganisms (GCM) 10K type strain sequencing project: providing services to taxonomists for standard genome sequencing and annotation.</title>
        <authorList>
            <consortium name="The Broad Institute Genomics Platform"/>
            <consortium name="The Broad Institute Genome Sequencing Center for Infectious Disease"/>
            <person name="Wu L."/>
            <person name="Ma J."/>
        </authorList>
    </citation>
    <scope>NUCLEOTIDE SEQUENCE [LARGE SCALE GENOMIC DNA]</scope>
    <source>
        <strain evidence="6">JCM 9377</strain>
    </source>
</reference>
<sequence length="559" mass="60379">MLGRSRLLAAPLLLLALFGAPAQAAPSTSDRAARVAAAGEKVTLDRVELTARPDGVLQATETITYDFGADGGTGFERAFVTRIHDTEERDRTFKVVDIRVTEPYTVTARTGSDRTVVKVKGPKASGPQTIGLTYQVQGAILPLRQGQELRWTAVGGWNVPVVEAAVTAEAGVTIRNVNCFAGAAESVIGCAEFSTANKHRRARFGQQNMLPDEYLTVVAGLPAGTTTGLPTYAERKTLKAAFTVNAATGGALAALFVLLVGGVFGLYLLRGRDKRADARHRSPVGEDGFQPPNGIRPGQVGTLIDEQADVIDVTASIIDLAVRGYLLVEEDEGRGDWTLRRLKRPISDLLPYEQILYDGLFVAGDTTKLSMLGGTFSTKLSQVRRALYEDVVKQGWFARRPDAVRTRWTLAGYILTPLSVVGTVVLAVTTNLAIIGLALIAFGLALVFLGKHMPAKTGKGSAVLADTLAFRTYLQQGKADDVPDRQRIALFSRFLPYAVVFDLVGPWAKTVETAGIEGGDNLYWYEGPAEWDLSKFAESMRVFTYTLSGAISQSRPFRH</sequence>
<keyword evidence="1" id="KW-1133">Transmembrane helix</keyword>
<accession>A0ABP6QEU1</accession>
<keyword evidence="6" id="KW-1185">Reference proteome</keyword>
<name>A0ABP6QEU1_9ACTN</name>
<evidence type="ECO:0000256" key="2">
    <source>
        <dbReference type="SAM" id="SignalP"/>
    </source>
</evidence>
<feature type="transmembrane region" description="Helical" evidence="1">
    <location>
        <begin position="408"/>
        <end position="426"/>
    </location>
</feature>
<evidence type="ECO:0000313" key="5">
    <source>
        <dbReference type="EMBL" id="GAA3222910.1"/>
    </source>
</evidence>
<dbReference type="RefSeq" id="WP_344832401.1">
    <property type="nucleotide sequence ID" value="NZ_BAAAUV010000013.1"/>
</dbReference>
<feature type="signal peptide" evidence="2">
    <location>
        <begin position="1"/>
        <end position="24"/>
    </location>
</feature>
<keyword evidence="1" id="KW-0472">Membrane</keyword>
<keyword evidence="2" id="KW-0732">Signal</keyword>
<comment type="caution">
    <text evidence="5">The sequence shown here is derived from an EMBL/GenBank/DDBJ whole genome shotgun (WGS) entry which is preliminary data.</text>
</comment>
<feature type="domain" description="DUF2207" evidence="3">
    <location>
        <begin position="47"/>
        <end position="218"/>
    </location>
</feature>